<sequence length="488" mass="55204">MVQNAVAQAILTTLQRLPTANQQHVGTSRPITTRHMKNETNIPIFKIFDHFWNMHPDNLQQNPMNRRDIARNTVGQSLLTPLSCGYVQQDVKDRVIKPVVIMNFPNIGQTNMHLNYPYVGHQHVADEDTQTLFEIFLQLYLLTVAIIRDLRIIKRISLLGNLTSKVRNIDGKLVGKECVDNVHESASNEGIKVVYFTFTFEDNTSKKTVHLSELKNDECVSGANVPIWLALVDEVRYNTCALALIGVSFTYDLVDSLNVAIPFQNGSRHPLEIIDIEYEWKPPRCDTCKVFDHTDEHCPKKPKTTTSTPVTDDGFVEVNQKGKGKHASKPRHIDGIRSIKPKANYFYRPYGKLANVHGEASTSQPKETVHTNTESATIKDQDDMFETDKSDWQKSNSIKSTVNDSGTEEVETVFVEDNGKSMNGLVDDARKKVEAPPKKNPRKTGIWSGIKADSPKRNVAFSLETKVHYFERGDIKEVEHENAYSKKS</sequence>
<protein>
    <submittedName>
        <fullName evidence="1">Zinc knuckle CX2CX4HX4C</fullName>
    </submittedName>
</protein>
<gene>
    <name evidence="1" type="ORF">Tci_222870</name>
</gene>
<proteinExistence type="predicted"/>
<reference evidence="1" key="1">
    <citation type="journal article" date="2019" name="Sci. Rep.">
        <title>Draft genome of Tanacetum cinerariifolium, the natural source of mosquito coil.</title>
        <authorList>
            <person name="Yamashiro T."/>
            <person name="Shiraishi A."/>
            <person name="Satake H."/>
            <person name="Nakayama K."/>
        </authorList>
    </citation>
    <scope>NUCLEOTIDE SEQUENCE</scope>
</reference>
<name>A0A699GVC6_TANCI</name>
<evidence type="ECO:0000313" key="1">
    <source>
        <dbReference type="EMBL" id="GEW50894.1"/>
    </source>
</evidence>
<accession>A0A699GVC6</accession>
<dbReference type="AlphaFoldDB" id="A0A699GVC6"/>
<comment type="caution">
    <text evidence="1">The sequence shown here is derived from an EMBL/GenBank/DDBJ whole genome shotgun (WGS) entry which is preliminary data.</text>
</comment>
<organism evidence="1">
    <name type="scientific">Tanacetum cinerariifolium</name>
    <name type="common">Dalmatian daisy</name>
    <name type="synonym">Chrysanthemum cinerariifolium</name>
    <dbReference type="NCBI Taxonomy" id="118510"/>
    <lineage>
        <taxon>Eukaryota</taxon>
        <taxon>Viridiplantae</taxon>
        <taxon>Streptophyta</taxon>
        <taxon>Embryophyta</taxon>
        <taxon>Tracheophyta</taxon>
        <taxon>Spermatophyta</taxon>
        <taxon>Magnoliopsida</taxon>
        <taxon>eudicotyledons</taxon>
        <taxon>Gunneridae</taxon>
        <taxon>Pentapetalae</taxon>
        <taxon>asterids</taxon>
        <taxon>campanulids</taxon>
        <taxon>Asterales</taxon>
        <taxon>Asteraceae</taxon>
        <taxon>Asteroideae</taxon>
        <taxon>Anthemideae</taxon>
        <taxon>Anthemidinae</taxon>
        <taxon>Tanacetum</taxon>
    </lineage>
</organism>
<dbReference type="EMBL" id="BKCJ010061378">
    <property type="protein sequence ID" value="GEW50894.1"/>
    <property type="molecule type" value="Genomic_DNA"/>
</dbReference>